<feature type="domain" description="AAA+ ATPase" evidence="2">
    <location>
        <begin position="221"/>
        <end position="404"/>
    </location>
</feature>
<accession>A0A1E5L6P5</accession>
<dbReference type="SUPFAM" id="SSF54211">
    <property type="entry name" value="Ribosomal protein S5 domain 2-like"/>
    <property type="match status" value="1"/>
</dbReference>
<protein>
    <recommendedName>
        <fullName evidence="2">AAA+ ATPase domain-containing protein</fullName>
    </recommendedName>
</protein>
<dbReference type="Gene3D" id="3.40.50.300">
    <property type="entry name" value="P-loop containing nucleotide triphosphate hydrolases"/>
    <property type="match status" value="1"/>
</dbReference>
<dbReference type="SMART" id="SM00382">
    <property type="entry name" value="AAA"/>
    <property type="match status" value="1"/>
</dbReference>
<dbReference type="InterPro" id="IPR045006">
    <property type="entry name" value="CHLI-like"/>
</dbReference>
<evidence type="ECO:0000259" key="2">
    <source>
        <dbReference type="SMART" id="SM00382"/>
    </source>
</evidence>
<dbReference type="InterPro" id="IPR000523">
    <property type="entry name" value="Mg_chelatse_chII-like_cat_dom"/>
</dbReference>
<dbReference type="Proteomes" id="UP000095255">
    <property type="component" value="Unassembled WGS sequence"/>
</dbReference>
<dbReference type="AlphaFoldDB" id="A0A1E5L6P5"/>
<dbReference type="STRING" id="1390249.BHU72_03195"/>
<sequence length="512" mass="57260">MAHQKNQYVKLYSATTMGVDGFIVEVEVDIQNGLPKFDISGLADSTIREAKERVRSAIVNSGYDFPLGRIVVNLAPADLPKEGTHFDIVIALGILLSSGQIPILEDLCDITSFVMAGELALDGSVRKVKGILPMAEKAVKEGFQHIVIPDGNLPEAQLVQSIMQFPVQSLQQLIEFVQNKDKVDFSSMNIAIDSLSDYEYCFSEVIGQHHTKKGIVIACSGGHNVIMVGSPGTGKSMLAKRASTILPPLSYDELLEVRKIRSVAGQFQELEILHSTRPFRSPHHTITVSGLVGGQSPPKPGEITLAHNGILFLDELTEFSRKTLEVLRQPLEDGKVVIVRGKYSIQFPAQFMLISAMNPCPCGYYGSKKKQCGCKEWERKRYINKISGPLLDRFDLQLEVSEVDVEEFNTTQQEQTSDELKQQVIRAREYQLNRQGKLNHSLNSKELEKHLRMDFQTEAFIKHVYNQMGLSMRGYHKLLRVARTIADLEGNDAVLTKHIAEALTYRAVEKYM</sequence>
<gene>
    <name evidence="3" type="ORF">BHU72_03195</name>
</gene>
<evidence type="ECO:0000256" key="1">
    <source>
        <dbReference type="ARBA" id="ARBA00006354"/>
    </source>
</evidence>
<dbReference type="Pfam" id="PF13541">
    <property type="entry name" value="ChlI"/>
    <property type="match status" value="1"/>
</dbReference>
<dbReference type="InterPro" id="IPR003593">
    <property type="entry name" value="AAA+_ATPase"/>
</dbReference>
<keyword evidence="4" id="KW-1185">Reference proteome</keyword>
<dbReference type="Gene3D" id="3.30.230.10">
    <property type="match status" value="1"/>
</dbReference>
<dbReference type="Pfam" id="PF01078">
    <property type="entry name" value="Mg_chelatase"/>
    <property type="match status" value="1"/>
</dbReference>
<organism evidence="3 4">
    <name type="scientific">Desulfuribacillus stibiiarsenatis</name>
    <dbReference type="NCBI Taxonomy" id="1390249"/>
    <lineage>
        <taxon>Bacteria</taxon>
        <taxon>Bacillati</taxon>
        <taxon>Bacillota</taxon>
        <taxon>Desulfuribacillia</taxon>
        <taxon>Desulfuribacillales</taxon>
        <taxon>Desulfuribacillaceae</taxon>
        <taxon>Desulfuribacillus</taxon>
    </lineage>
</organism>
<dbReference type="NCBIfam" id="TIGR00368">
    <property type="entry name" value="YifB family Mg chelatase-like AAA ATPase"/>
    <property type="match status" value="1"/>
</dbReference>
<dbReference type="EMBL" id="MJAT01000012">
    <property type="protein sequence ID" value="OEH85801.1"/>
    <property type="molecule type" value="Genomic_DNA"/>
</dbReference>
<evidence type="ECO:0000313" key="4">
    <source>
        <dbReference type="Proteomes" id="UP000095255"/>
    </source>
</evidence>
<dbReference type="Pfam" id="PF13335">
    <property type="entry name" value="Mg_chelatase_C"/>
    <property type="match status" value="1"/>
</dbReference>
<dbReference type="PANTHER" id="PTHR32039">
    <property type="entry name" value="MAGNESIUM-CHELATASE SUBUNIT CHLI"/>
    <property type="match status" value="1"/>
</dbReference>
<dbReference type="PROSITE" id="PS00676">
    <property type="entry name" value="SIGMA54_INTERACT_2"/>
    <property type="match status" value="1"/>
</dbReference>
<dbReference type="InterPro" id="IPR020568">
    <property type="entry name" value="Ribosomal_Su5_D2-typ_SF"/>
</dbReference>
<dbReference type="InterPro" id="IPR027417">
    <property type="entry name" value="P-loop_NTPase"/>
</dbReference>
<reference evidence="3 4" key="1">
    <citation type="submission" date="2016-09" db="EMBL/GenBank/DDBJ databases">
        <title>Desulfuribacillus arsenicus sp. nov., an obligately anaerobic, dissimilatory arsenic- and antimonate-reducing bacterium isolated from anoxic sediments.</title>
        <authorList>
            <person name="Abin C.A."/>
            <person name="Hollibaugh J.T."/>
        </authorList>
    </citation>
    <scope>NUCLEOTIDE SEQUENCE [LARGE SCALE GENOMIC DNA]</scope>
    <source>
        <strain evidence="3 4">MLFW-2</strain>
    </source>
</reference>
<comment type="similarity">
    <text evidence="1">Belongs to the Mg-chelatase subunits D/I family. ComM subfamily.</text>
</comment>
<name>A0A1E5L6P5_9FIRM</name>
<comment type="caution">
    <text evidence="3">The sequence shown here is derived from an EMBL/GenBank/DDBJ whole genome shotgun (WGS) entry which is preliminary data.</text>
</comment>
<evidence type="ECO:0000313" key="3">
    <source>
        <dbReference type="EMBL" id="OEH85801.1"/>
    </source>
</evidence>
<dbReference type="InterPro" id="IPR004482">
    <property type="entry name" value="Mg_chelat-rel"/>
</dbReference>
<dbReference type="OrthoDB" id="9813147at2"/>
<dbReference type="PANTHER" id="PTHR32039:SF7">
    <property type="entry name" value="COMPETENCE PROTEIN COMM"/>
    <property type="match status" value="1"/>
</dbReference>
<dbReference type="InterPro" id="IPR025943">
    <property type="entry name" value="Sigma_54_int_dom_ATP-bd_2"/>
</dbReference>
<dbReference type="InterPro" id="IPR025158">
    <property type="entry name" value="Mg_chelat-rel_C"/>
</dbReference>
<dbReference type="RefSeq" id="WP_069701884.1">
    <property type="nucleotide sequence ID" value="NZ_MJAT01000012.1"/>
</dbReference>
<dbReference type="SUPFAM" id="SSF52540">
    <property type="entry name" value="P-loop containing nucleoside triphosphate hydrolases"/>
    <property type="match status" value="1"/>
</dbReference>
<proteinExistence type="inferred from homology"/>
<dbReference type="GO" id="GO:0005524">
    <property type="term" value="F:ATP binding"/>
    <property type="evidence" value="ECO:0007669"/>
    <property type="project" value="InterPro"/>
</dbReference>
<dbReference type="InterPro" id="IPR014721">
    <property type="entry name" value="Ribsml_uS5_D2-typ_fold_subgr"/>
</dbReference>